<dbReference type="EMBL" id="DQIR01040077">
    <property type="protein sequence ID" value="HCZ95552.1"/>
    <property type="molecule type" value="Transcribed_RNA"/>
</dbReference>
<dbReference type="AlphaFoldDB" id="A0A480F5Z3"/>
<evidence type="ECO:0000313" key="1">
    <source>
        <dbReference type="EMBL" id="HCZ95406.1"/>
    </source>
</evidence>
<protein>
    <submittedName>
        <fullName evidence="1">Heme oxygenase 1</fullName>
    </submittedName>
</protein>
<sequence length="326" mass="34314">MLNNCGKNDCRWEAHGFPSFFLTRKPVKRPSLSRQSSRPPGASTVAFTGLHSHGIKPHGDRCHQKAECQDPSDERHLGEDAELRLPPGGCHGSGVLHPAAGPLADVGCLRGSLVLSVLGQQLLHLLKQLNVEQEGGLGFFEDPLLDLGGHLQSVHSGAVQLLELGGVGDIGESEEGQALPGAGQVQGLLSDLLEDLAPRQVTHVAGVGVGHQQLGLEAPHLLQSPHVALGGLRVGDGLLPAGPIPEGHVLLQGGPAVQLFREVEGRVDRVLLVVLNLLLQGIVDVVQGRHHQLKAFSGDLALLKVLHELGILSLDVHLLGGLLQGL</sequence>
<organism evidence="1">
    <name type="scientific">Sus scrofa</name>
    <name type="common">Pig</name>
    <dbReference type="NCBI Taxonomy" id="9823"/>
    <lineage>
        <taxon>Eukaryota</taxon>
        <taxon>Metazoa</taxon>
        <taxon>Chordata</taxon>
        <taxon>Craniata</taxon>
        <taxon>Vertebrata</taxon>
        <taxon>Euteleostomi</taxon>
        <taxon>Mammalia</taxon>
        <taxon>Eutheria</taxon>
        <taxon>Laurasiatheria</taxon>
        <taxon>Artiodactyla</taxon>
        <taxon>Suina</taxon>
        <taxon>Suidae</taxon>
        <taxon>Sus</taxon>
    </lineage>
</organism>
<dbReference type="EMBL" id="DQIR01039932">
    <property type="protein sequence ID" value="HCZ95407.1"/>
    <property type="molecule type" value="Transcribed_RNA"/>
</dbReference>
<accession>A0A480F5Z3</accession>
<proteinExistence type="predicted"/>
<name>A0A480F5Z3_PIG</name>
<reference evidence="1" key="1">
    <citation type="journal article" date="2019" name="PeerJ">
        <title>Genes of the pig, Sus scrofa, reconstructed with EvidentialGene.</title>
        <authorList>
            <person name="Gilbert D.G."/>
        </authorList>
    </citation>
    <scope>NUCLEOTIDE SEQUENCE</scope>
</reference>
<dbReference type="EMBL" id="DQIR01039931">
    <property type="protein sequence ID" value="HCZ95406.1"/>
    <property type="molecule type" value="Transcribed_RNA"/>
</dbReference>